<reference evidence="5 6" key="1">
    <citation type="journal article" date="2014" name="Agronomy (Basel)">
        <title>A Draft Genome Sequence for Ensete ventricosum, the Drought-Tolerant Tree Against Hunger.</title>
        <authorList>
            <person name="Harrison J."/>
            <person name="Moore K.A."/>
            <person name="Paszkiewicz K."/>
            <person name="Jones T."/>
            <person name="Grant M."/>
            <person name="Ambacheew D."/>
            <person name="Muzemil S."/>
            <person name="Studholme D.J."/>
        </authorList>
    </citation>
    <scope>NUCLEOTIDE SEQUENCE [LARGE SCALE GENOMIC DNA]</scope>
</reference>
<organism evidence="5 6">
    <name type="scientific">Ensete ventricosum</name>
    <name type="common">Abyssinian banana</name>
    <name type="synonym">Musa ensete</name>
    <dbReference type="NCBI Taxonomy" id="4639"/>
    <lineage>
        <taxon>Eukaryota</taxon>
        <taxon>Viridiplantae</taxon>
        <taxon>Streptophyta</taxon>
        <taxon>Embryophyta</taxon>
        <taxon>Tracheophyta</taxon>
        <taxon>Spermatophyta</taxon>
        <taxon>Magnoliopsida</taxon>
        <taxon>Liliopsida</taxon>
        <taxon>Zingiberales</taxon>
        <taxon>Musaceae</taxon>
        <taxon>Ensete</taxon>
    </lineage>
</organism>
<accession>A0A426WZ19</accession>
<gene>
    <name evidence="5" type="ORF">B296_00053566</name>
</gene>
<dbReference type="InterPro" id="IPR000218">
    <property type="entry name" value="Ribosomal_uL14"/>
</dbReference>
<name>A0A426WZ19_ENSVE</name>
<dbReference type="EMBL" id="AMZH03031740">
    <property type="protein sequence ID" value="RRT32508.1"/>
    <property type="molecule type" value="Genomic_DNA"/>
</dbReference>
<comment type="caution">
    <text evidence="5">The sequence shown here is derived from an EMBL/GenBank/DDBJ whole genome shotgun (WGS) entry which is preliminary data.</text>
</comment>
<comment type="similarity">
    <text evidence="1">Belongs to the universal ribosomal protein uL14 family.</text>
</comment>
<dbReference type="InterPro" id="IPR036853">
    <property type="entry name" value="Ribosomal_uL14_sf"/>
</dbReference>
<feature type="region of interest" description="Disordered" evidence="4">
    <location>
        <begin position="87"/>
        <end position="108"/>
    </location>
</feature>
<dbReference type="Pfam" id="PF00238">
    <property type="entry name" value="Ribosomal_L14"/>
    <property type="match status" value="1"/>
</dbReference>
<dbReference type="GO" id="GO:1990904">
    <property type="term" value="C:ribonucleoprotein complex"/>
    <property type="evidence" value="ECO:0007669"/>
    <property type="project" value="UniProtKB-KW"/>
</dbReference>
<evidence type="ECO:0000313" key="6">
    <source>
        <dbReference type="Proteomes" id="UP000287651"/>
    </source>
</evidence>
<evidence type="ECO:0000256" key="1">
    <source>
        <dbReference type="ARBA" id="ARBA00010745"/>
    </source>
</evidence>
<dbReference type="Gene3D" id="2.40.150.20">
    <property type="entry name" value="Ribosomal protein L14"/>
    <property type="match status" value="1"/>
</dbReference>
<dbReference type="GO" id="GO:0005840">
    <property type="term" value="C:ribosome"/>
    <property type="evidence" value="ECO:0007669"/>
    <property type="project" value="UniProtKB-KW"/>
</dbReference>
<evidence type="ECO:0000313" key="5">
    <source>
        <dbReference type="EMBL" id="RRT32508.1"/>
    </source>
</evidence>
<evidence type="ECO:0000256" key="3">
    <source>
        <dbReference type="ARBA" id="ARBA00023274"/>
    </source>
</evidence>
<dbReference type="AlphaFoldDB" id="A0A426WZ19"/>
<sequence length="108" mass="11977">MCMQALRGRGAQLGNTIIASVKEAQPHGEVKKGDVASRWCGGACCHAKGRRCDGSEIKFDDMQWFSSTSREIELVPMFFGPVSHELRKKKHAKSQDSNFRRAHSLTVG</sequence>
<keyword evidence="2" id="KW-0689">Ribosomal protein</keyword>
<dbReference type="GO" id="GO:0006412">
    <property type="term" value="P:translation"/>
    <property type="evidence" value="ECO:0007669"/>
    <property type="project" value="InterPro"/>
</dbReference>
<protein>
    <submittedName>
        <fullName evidence="5">Uncharacterized protein</fullName>
    </submittedName>
</protein>
<keyword evidence="3" id="KW-0687">Ribonucleoprotein</keyword>
<proteinExistence type="inferred from homology"/>
<dbReference type="GO" id="GO:0003735">
    <property type="term" value="F:structural constituent of ribosome"/>
    <property type="evidence" value="ECO:0007669"/>
    <property type="project" value="InterPro"/>
</dbReference>
<dbReference type="Proteomes" id="UP000287651">
    <property type="component" value="Unassembled WGS sequence"/>
</dbReference>
<evidence type="ECO:0000256" key="2">
    <source>
        <dbReference type="ARBA" id="ARBA00022980"/>
    </source>
</evidence>
<evidence type="ECO:0000256" key="4">
    <source>
        <dbReference type="SAM" id="MobiDB-lite"/>
    </source>
</evidence>
<dbReference type="SUPFAM" id="SSF50193">
    <property type="entry name" value="Ribosomal protein L14"/>
    <property type="match status" value="1"/>
</dbReference>